<dbReference type="OMA" id="IDACYDR"/>
<dbReference type="InterPro" id="IPR029063">
    <property type="entry name" value="SAM-dependent_MTases_sf"/>
</dbReference>
<evidence type="ECO:0000313" key="4">
    <source>
        <dbReference type="Proteomes" id="UP000095281"/>
    </source>
</evidence>
<comment type="similarity">
    <text evidence="1">Belongs to the methyltransferase superfamily.</text>
</comment>
<dbReference type="SUPFAM" id="SSF53335">
    <property type="entry name" value="S-adenosyl-L-methionine-dependent methyltransferases"/>
    <property type="match status" value="1"/>
</dbReference>
<dbReference type="AlphaFoldDB" id="A0A1I8BNW6"/>
<dbReference type="Proteomes" id="UP000095281">
    <property type="component" value="Unplaced"/>
</dbReference>
<evidence type="ECO:0000313" key="5">
    <source>
        <dbReference type="WBParaSite" id="MhA1_Contig334.frz3.gene42"/>
    </source>
</evidence>
<keyword evidence="2" id="KW-0489">Methyltransferase</keyword>
<organism evidence="4 5">
    <name type="scientific">Meloidogyne hapla</name>
    <name type="common">Root-knot nematode worm</name>
    <dbReference type="NCBI Taxonomy" id="6305"/>
    <lineage>
        <taxon>Eukaryota</taxon>
        <taxon>Metazoa</taxon>
        <taxon>Ecdysozoa</taxon>
        <taxon>Nematoda</taxon>
        <taxon>Chromadorea</taxon>
        <taxon>Rhabditida</taxon>
        <taxon>Tylenchina</taxon>
        <taxon>Tylenchomorpha</taxon>
        <taxon>Tylenchoidea</taxon>
        <taxon>Meloidogynidae</taxon>
        <taxon>Meloidogyninae</taxon>
        <taxon>Meloidogyne</taxon>
    </lineage>
</organism>
<name>A0A1I8BNW6_MELHA</name>
<dbReference type="PANTHER" id="PTHR12176:SF59">
    <property type="entry name" value="METHYLTRANSFERASE DOMAIN-CONTAINING PROTEIN-RELATED"/>
    <property type="match status" value="1"/>
</dbReference>
<proteinExistence type="inferred from homology"/>
<dbReference type="PANTHER" id="PTHR12176">
    <property type="entry name" value="SAM-DEPENDENT METHYLTRANSFERASE SUPERFAMILY PROTEIN"/>
    <property type="match status" value="1"/>
</dbReference>
<sequence>MVGNMSDIVLSVNKLIPNPGEQFTAKNSAGWPIMKRRVLLPYVKAVVGQVLATGCLEESKGRVLMMGLGGATISNFLGELEGNHEIVSLELEPAMEYIARKWFNLENSPNQKVLIQDAIEYVNNWKKKDGRFDCIIVDACTNIVTEKSYYPLICPLKELVHDEKIINKMFEMLEETGTLMINTFVLETEKNIESVSEERQFLLELFRHHFGYCYYVDVIDNKILVCNMSLLKDGKIMTNKLYEEKLFKFPQWIRQEMSEIQINILHKIWEMKRQK</sequence>
<protein>
    <submittedName>
        <fullName evidence="5">PABS domain-containing protein</fullName>
    </submittedName>
</protein>
<dbReference type="GO" id="GO:0032259">
    <property type="term" value="P:methylation"/>
    <property type="evidence" value="ECO:0007669"/>
    <property type="project" value="UniProtKB-KW"/>
</dbReference>
<dbReference type="InterPro" id="IPR051419">
    <property type="entry name" value="Lys/N-term_MeTrsfase_sf"/>
</dbReference>
<dbReference type="WBParaSite" id="MhA1_Contig334.frz3.gene42">
    <property type="protein sequence ID" value="MhA1_Contig334.frz3.gene42"/>
    <property type="gene ID" value="MhA1_Contig334.frz3.gene42"/>
</dbReference>
<dbReference type="Gene3D" id="3.40.50.150">
    <property type="entry name" value="Vaccinia Virus protein VP39"/>
    <property type="match status" value="1"/>
</dbReference>
<keyword evidence="3" id="KW-0808">Transferase</keyword>
<evidence type="ECO:0000256" key="2">
    <source>
        <dbReference type="ARBA" id="ARBA00022603"/>
    </source>
</evidence>
<evidence type="ECO:0000256" key="1">
    <source>
        <dbReference type="ARBA" id="ARBA00008361"/>
    </source>
</evidence>
<reference evidence="5" key="1">
    <citation type="submission" date="2016-11" db="UniProtKB">
        <authorList>
            <consortium name="WormBaseParasite"/>
        </authorList>
    </citation>
    <scope>IDENTIFICATION</scope>
</reference>
<accession>A0A1I8BNW6</accession>
<evidence type="ECO:0000256" key="3">
    <source>
        <dbReference type="ARBA" id="ARBA00022679"/>
    </source>
</evidence>
<dbReference type="GO" id="GO:0008168">
    <property type="term" value="F:methyltransferase activity"/>
    <property type="evidence" value="ECO:0007669"/>
    <property type="project" value="UniProtKB-KW"/>
</dbReference>
<keyword evidence="4" id="KW-1185">Reference proteome</keyword>